<dbReference type="RefSeq" id="WP_275232704.1">
    <property type="nucleotide sequence ID" value="NZ_JARDXE010000023.1"/>
</dbReference>
<gene>
    <name evidence="1" type="ORF">PXH69_28865</name>
</gene>
<name>A0AAW6LVL9_RHOSG</name>
<evidence type="ECO:0000313" key="1">
    <source>
        <dbReference type="EMBL" id="MDE8648990.1"/>
    </source>
</evidence>
<comment type="caution">
    <text evidence="1">The sequence shown here is derived from an EMBL/GenBank/DDBJ whole genome shotgun (WGS) entry which is preliminary data.</text>
</comment>
<protein>
    <submittedName>
        <fullName evidence="1">Uncharacterized protein</fullName>
    </submittedName>
</protein>
<dbReference type="AlphaFoldDB" id="A0AAW6LVL9"/>
<evidence type="ECO:0000313" key="2">
    <source>
        <dbReference type="Proteomes" id="UP001217325"/>
    </source>
</evidence>
<dbReference type="Proteomes" id="UP001217325">
    <property type="component" value="Unassembled WGS sequence"/>
</dbReference>
<reference evidence="1" key="1">
    <citation type="submission" date="2023-02" db="EMBL/GenBank/DDBJ databases">
        <title>A novel hydrolase synthesized by Rhodococcus erythropolis HQ is responsible for the detoxification of Zearalenone.</title>
        <authorList>
            <person name="Hu J."/>
            <person name="Xu J."/>
        </authorList>
    </citation>
    <scope>NUCLEOTIDE SEQUENCE</scope>
    <source>
        <strain evidence="1">HQ</strain>
    </source>
</reference>
<organism evidence="1 2">
    <name type="scientific">Rhodococcus qingshengii</name>
    <dbReference type="NCBI Taxonomy" id="334542"/>
    <lineage>
        <taxon>Bacteria</taxon>
        <taxon>Bacillati</taxon>
        <taxon>Actinomycetota</taxon>
        <taxon>Actinomycetes</taxon>
        <taxon>Mycobacteriales</taxon>
        <taxon>Nocardiaceae</taxon>
        <taxon>Rhodococcus</taxon>
        <taxon>Rhodococcus erythropolis group</taxon>
    </lineage>
</organism>
<proteinExistence type="predicted"/>
<dbReference type="EMBL" id="JARDXE010000023">
    <property type="protein sequence ID" value="MDE8648990.1"/>
    <property type="molecule type" value="Genomic_DNA"/>
</dbReference>
<sequence>MPEQTDSNAVFLARFPEPEQAKDFRDNVDRVIATTGTSTLDGNDVTFTAPTIDTHGDPTLGDIKLSVGYYGGAGTKLRINNGEFRTVVREY</sequence>
<accession>A0AAW6LVL9</accession>